<proteinExistence type="predicted"/>
<dbReference type="AlphaFoldDB" id="A0A395W129"/>
<evidence type="ECO:0000313" key="2">
    <source>
        <dbReference type="EMBL" id="RGS83548.1"/>
    </source>
</evidence>
<evidence type="ECO:0000313" key="3">
    <source>
        <dbReference type="Proteomes" id="UP000266492"/>
    </source>
</evidence>
<dbReference type="InterPro" id="IPR056918">
    <property type="entry name" value="8xMP"/>
</dbReference>
<feature type="transmembrane region" description="Helical" evidence="1">
    <location>
        <begin position="179"/>
        <end position="198"/>
    </location>
</feature>
<feature type="transmembrane region" description="Helical" evidence="1">
    <location>
        <begin position="152"/>
        <end position="173"/>
    </location>
</feature>
<dbReference type="Pfam" id="PF24838">
    <property type="entry name" value="8xMP"/>
    <property type="match status" value="1"/>
</dbReference>
<dbReference type="EMBL" id="QRVZ01000008">
    <property type="protein sequence ID" value="RGS83548.1"/>
    <property type="molecule type" value="Genomic_DNA"/>
</dbReference>
<organism evidence="2 3">
    <name type="scientific">Bacteroides ovatus</name>
    <dbReference type="NCBI Taxonomy" id="28116"/>
    <lineage>
        <taxon>Bacteria</taxon>
        <taxon>Pseudomonadati</taxon>
        <taxon>Bacteroidota</taxon>
        <taxon>Bacteroidia</taxon>
        <taxon>Bacteroidales</taxon>
        <taxon>Bacteroidaceae</taxon>
        <taxon>Bacteroides</taxon>
    </lineage>
</organism>
<protein>
    <submittedName>
        <fullName evidence="2">Uncharacterized protein</fullName>
    </submittedName>
</protein>
<feature type="transmembrane region" description="Helical" evidence="1">
    <location>
        <begin position="35"/>
        <end position="57"/>
    </location>
</feature>
<gene>
    <name evidence="2" type="ORF">DWX70_11435</name>
</gene>
<feature type="transmembrane region" description="Helical" evidence="1">
    <location>
        <begin position="77"/>
        <end position="97"/>
    </location>
</feature>
<reference evidence="2 3" key="1">
    <citation type="submission" date="2018-08" db="EMBL/GenBank/DDBJ databases">
        <title>A genome reference for cultivated species of the human gut microbiota.</title>
        <authorList>
            <person name="Zou Y."/>
            <person name="Xue W."/>
            <person name="Luo G."/>
        </authorList>
    </citation>
    <scope>NUCLEOTIDE SEQUENCE [LARGE SCALE GENOMIC DNA]</scope>
    <source>
        <strain evidence="2 3">AF20-9LB</strain>
    </source>
</reference>
<sequence>MCDSNPCDQICKKQIAYEKAIDAYQFHVQRYHTWVNYYAIFVGALFVAFYTILSGITNEVESCCVVQKVDITDNHESTFFLFLISCLGLWTTICWLASTVGHYSWMKSWIEIVKKIEHDFLGTDSPVYAILIKNNAIITAKRHPRFISTQKVTQIFLIGVIIAWNIIIIHHVMKAGWECWTTFISGTFSLIAILLIYYGKSRFYSSTLNIES</sequence>
<keyword evidence="1" id="KW-0472">Membrane</keyword>
<keyword evidence="1" id="KW-1133">Transmembrane helix</keyword>
<dbReference type="RefSeq" id="WP_118418733.1">
    <property type="nucleotide sequence ID" value="NZ_QRVZ01000008.1"/>
</dbReference>
<evidence type="ECO:0000256" key="1">
    <source>
        <dbReference type="SAM" id="Phobius"/>
    </source>
</evidence>
<name>A0A395W129_BACOV</name>
<dbReference type="Proteomes" id="UP000266492">
    <property type="component" value="Unassembled WGS sequence"/>
</dbReference>
<keyword evidence="1" id="KW-0812">Transmembrane</keyword>
<accession>A0A395W129</accession>
<comment type="caution">
    <text evidence="2">The sequence shown here is derived from an EMBL/GenBank/DDBJ whole genome shotgun (WGS) entry which is preliminary data.</text>
</comment>